<feature type="region of interest" description="Disordered" evidence="4">
    <location>
        <begin position="777"/>
        <end position="880"/>
    </location>
</feature>
<feature type="compositionally biased region" description="Basic and acidic residues" evidence="4">
    <location>
        <begin position="706"/>
        <end position="717"/>
    </location>
</feature>
<feature type="compositionally biased region" description="Pro residues" evidence="4">
    <location>
        <begin position="799"/>
        <end position="814"/>
    </location>
</feature>
<dbReference type="SMR" id="A0A0G4H6D6"/>
<feature type="region of interest" description="Disordered" evidence="4">
    <location>
        <begin position="1130"/>
        <end position="1149"/>
    </location>
</feature>
<reference evidence="7" key="1">
    <citation type="submission" date="2014-11" db="EMBL/GenBank/DDBJ databases">
        <authorList>
            <person name="Otto D Thomas"/>
            <person name="Naeem Raeece"/>
        </authorList>
    </citation>
    <scope>NUCLEOTIDE SEQUENCE</scope>
</reference>
<dbReference type="GO" id="GO:0010181">
    <property type="term" value="F:FMN binding"/>
    <property type="evidence" value="ECO:0007669"/>
    <property type="project" value="InterPro"/>
</dbReference>
<evidence type="ECO:0008006" key="8">
    <source>
        <dbReference type="Google" id="ProtNLM"/>
    </source>
</evidence>
<feature type="domain" description="ELMO" evidence="5">
    <location>
        <begin position="300"/>
        <end position="375"/>
    </location>
</feature>
<feature type="compositionally biased region" description="Low complexity" evidence="4">
    <location>
        <begin position="541"/>
        <end position="550"/>
    </location>
</feature>
<feature type="domain" description="FMN hydroxy acid dehydrogenase" evidence="6">
    <location>
        <begin position="1"/>
        <end position="207"/>
    </location>
</feature>
<feature type="compositionally biased region" description="Gly residues" evidence="4">
    <location>
        <begin position="551"/>
        <end position="567"/>
    </location>
</feature>
<dbReference type="SUPFAM" id="SSF51395">
    <property type="entry name" value="FMN-linked oxidoreductases"/>
    <property type="match status" value="1"/>
</dbReference>
<evidence type="ECO:0000256" key="3">
    <source>
        <dbReference type="ARBA" id="ARBA00024042"/>
    </source>
</evidence>
<keyword evidence="2" id="KW-0560">Oxidoreductase</keyword>
<feature type="region of interest" description="Disordered" evidence="4">
    <location>
        <begin position="212"/>
        <end position="231"/>
    </location>
</feature>
<dbReference type="PANTHER" id="PTHR10578">
    <property type="entry name" value="S -2-HYDROXY-ACID OXIDASE-RELATED"/>
    <property type="match status" value="1"/>
</dbReference>
<feature type="region of interest" description="Disordered" evidence="4">
    <location>
        <begin position="408"/>
        <end position="474"/>
    </location>
</feature>
<dbReference type="InterPro" id="IPR037396">
    <property type="entry name" value="FMN_HAD"/>
</dbReference>
<dbReference type="GO" id="GO:0016491">
    <property type="term" value="F:oxidoreductase activity"/>
    <property type="evidence" value="ECO:0007669"/>
    <property type="project" value="UniProtKB-KW"/>
</dbReference>
<dbReference type="PROSITE" id="PS51335">
    <property type="entry name" value="ELMO"/>
    <property type="match status" value="1"/>
</dbReference>
<dbReference type="VEuPathDB" id="CryptoDB:Cvel_5763"/>
<dbReference type="InterPro" id="IPR006816">
    <property type="entry name" value="ELMO_dom"/>
</dbReference>
<accession>A0A0G4H6D6</accession>
<organism evidence="7">
    <name type="scientific">Chromera velia CCMP2878</name>
    <dbReference type="NCBI Taxonomy" id="1169474"/>
    <lineage>
        <taxon>Eukaryota</taxon>
        <taxon>Sar</taxon>
        <taxon>Alveolata</taxon>
        <taxon>Colpodellida</taxon>
        <taxon>Chromeraceae</taxon>
        <taxon>Chromera</taxon>
    </lineage>
</organism>
<dbReference type="CDD" id="cd02809">
    <property type="entry name" value="alpha_hydroxyacid_oxid_FMN"/>
    <property type="match status" value="1"/>
</dbReference>
<dbReference type="EMBL" id="CDMZ01001931">
    <property type="protein sequence ID" value="CEM39430.1"/>
    <property type="molecule type" value="Genomic_DNA"/>
</dbReference>
<comment type="cofactor">
    <cofactor evidence="1">
        <name>FMN</name>
        <dbReference type="ChEBI" id="CHEBI:58210"/>
    </cofactor>
</comment>
<dbReference type="InterPro" id="IPR008259">
    <property type="entry name" value="FMN_hydac_DH_AS"/>
</dbReference>
<feature type="compositionally biased region" description="Basic and acidic residues" evidence="4">
    <location>
        <begin position="589"/>
        <end position="601"/>
    </location>
</feature>
<dbReference type="InterPro" id="IPR012133">
    <property type="entry name" value="Alpha-hydoxy_acid_DH_FMN"/>
</dbReference>
<dbReference type="InterPro" id="IPR000262">
    <property type="entry name" value="FMN-dep_DH"/>
</dbReference>
<comment type="similarity">
    <text evidence="3">Belongs to the FMN-dependent alpha-hydroxy acid dehydrogenase family.</text>
</comment>
<feature type="compositionally biased region" description="Polar residues" evidence="4">
    <location>
        <begin position="864"/>
        <end position="873"/>
    </location>
</feature>
<evidence type="ECO:0000256" key="1">
    <source>
        <dbReference type="ARBA" id="ARBA00001917"/>
    </source>
</evidence>
<evidence type="ECO:0000259" key="6">
    <source>
        <dbReference type="PROSITE" id="PS51349"/>
    </source>
</evidence>
<feature type="region of interest" description="Disordered" evidence="4">
    <location>
        <begin position="372"/>
        <end position="394"/>
    </location>
</feature>
<sequence>VDLPPLGHREADIRNRFHLPAPLRLENFIGESTTTEIDKKGASSGLADHSQAHFDSTLDWSIVPWLRSVTTLPIVVKGILRADDALMARQHRVDAVWVSNHGGRQLDCTIAPIDALPEVVSALEGSGIDAWLDGGVRRGTDVVKALALGAKLVGVGRPVLWGLAAGGEKGVSRVLSMLKEELGTSLQLAGAPSVRDLSPDFLVMPGMTPFCRPSSQDTRKKMRRKTQRAAPAVLTRNRTAVRGCTDAQRLEIIHRVKKIRNQEGFNDRFIRDLKAVHSISKAAEVVDRCCAEAYNPTDPDHEARLDLLWRLLMAHPRRGGRITPEWELIGFQGSDPATDFRGVGLLGLNNLIALAHAYPYLTQKMLLEARGNPPEKFTGIENNGNGRQQQGGGVRLASMPSTILEEAGALGEHSSEGSAGAPREGEGLRAGSTNHVPSPAAAAAATGLFTGGDDSPENGGPVRQSPVSSCSRASCGSVWTEHDNTMRTPLECALQGGASGGAVGGGTQGSGARPHSRRPFLEAAAALWQSGAAKASEDPSRWPSPSSSSMRGGGMGMGLGDGEGEGSMGAARGERQQGSADTLDDDLGLPDHWESDDGGRGEDEEEDVLPGVLQTRILGHSSDAGEGGPRDGVEGRTQLSHIADAVSPTGVPIVSASARASAESNHAPSWSVNMAAAASGSPPRAYLEVSEEWQKSQQSASANWGGKEKEKERERDPGGVVEEIVSVPVNGNSPTSPPSDGAGGLPADFFFSAMSPVETKRAMRLHAPPPLPCPTGVPPSISVSTPGGGALVSAVSSVPPGPDEIPSFSPPPSPLEAEASSAGADRGDRSAPHRSQPPPTCVTSSSIVPSPHGAGGRVRRRPSDTSSVSQSMSGFGLRVAPGNRRRSASIVSLVFAKGPLDHIGPREAGLARMQRGRGSMQDLVAPPGGVFWEPPTGVTWGWYSWALTGLNITGWLRSWVVNRQPHVKRLIYGLKEDGEILRALQSLYALTFALFHLFWVEEYRPKTILEFSNAAKVFQDKFFSNHIQPQADKNAGLPTAASAPAQVGGASSREGGDMPSPGACSSCKPSECLRCDGDGGDFDDAALWRIPSTLKDVEARVAAMEMEGKRRWNELQQQAATAAMAAANGADGVLRDTSPMSGGRGQGSR</sequence>
<dbReference type="Pfam" id="PF04727">
    <property type="entry name" value="ELMO_CED12"/>
    <property type="match status" value="1"/>
</dbReference>
<feature type="compositionally biased region" description="Polar residues" evidence="4">
    <location>
        <begin position="465"/>
        <end position="474"/>
    </location>
</feature>
<feature type="region of interest" description="Disordered" evidence="4">
    <location>
        <begin position="529"/>
        <end position="606"/>
    </location>
</feature>
<dbReference type="PROSITE" id="PS51349">
    <property type="entry name" value="FMN_HYDROXY_ACID_DH_2"/>
    <property type="match status" value="1"/>
</dbReference>
<gene>
    <name evidence="7" type="ORF">Cvel_5763</name>
</gene>
<feature type="non-terminal residue" evidence="7">
    <location>
        <position position="1"/>
    </location>
</feature>
<dbReference type="PANTHER" id="PTHR10578:SF149">
    <property type="entry name" value="2-HYDROXYACID OXIDASE 2"/>
    <property type="match status" value="1"/>
</dbReference>
<evidence type="ECO:0000256" key="2">
    <source>
        <dbReference type="ARBA" id="ARBA00023002"/>
    </source>
</evidence>
<evidence type="ECO:0000256" key="4">
    <source>
        <dbReference type="SAM" id="MobiDB-lite"/>
    </source>
</evidence>
<name>A0A0G4H6D6_9ALVE</name>
<evidence type="ECO:0000313" key="7">
    <source>
        <dbReference type="EMBL" id="CEM39430.1"/>
    </source>
</evidence>
<dbReference type="Gene3D" id="3.20.20.70">
    <property type="entry name" value="Aldolase class I"/>
    <property type="match status" value="1"/>
</dbReference>
<proteinExistence type="inferred from homology"/>
<dbReference type="PROSITE" id="PS00557">
    <property type="entry name" value="FMN_HYDROXY_ACID_DH_1"/>
    <property type="match status" value="1"/>
</dbReference>
<feature type="region of interest" description="Disordered" evidence="4">
    <location>
        <begin position="1033"/>
        <end position="1062"/>
    </location>
</feature>
<dbReference type="Pfam" id="PF01070">
    <property type="entry name" value="FMN_dh"/>
    <property type="match status" value="1"/>
</dbReference>
<evidence type="ECO:0000259" key="5">
    <source>
        <dbReference type="PROSITE" id="PS51335"/>
    </source>
</evidence>
<dbReference type="AlphaFoldDB" id="A0A0G4H6D6"/>
<feature type="region of interest" description="Disordered" evidence="4">
    <location>
        <begin position="688"/>
        <end position="744"/>
    </location>
</feature>
<protein>
    <recommendedName>
        <fullName evidence="8">FMN hydroxy acid dehydrogenase domain-containing protein</fullName>
    </recommendedName>
</protein>
<dbReference type="InterPro" id="IPR013785">
    <property type="entry name" value="Aldolase_TIM"/>
</dbReference>